<feature type="transmembrane region" description="Helical" evidence="6">
    <location>
        <begin position="45"/>
        <end position="68"/>
    </location>
</feature>
<dbReference type="STRING" id="1795632.TH606_09200"/>
<keyword evidence="3 6" id="KW-0812">Transmembrane</keyword>
<dbReference type="InterPro" id="IPR000537">
    <property type="entry name" value="UbiA_prenyltransferase"/>
</dbReference>
<dbReference type="InterPro" id="IPR044878">
    <property type="entry name" value="UbiA_sf"/>
</dbReference>
<protein>
    <submittedName>
        <fullName evidence="7">Prenyltransferase</fullName>
    </submittedName>
</protein>
<reference evidence="7 8" key="1">
    <citation type="submission" date="2016-02" db="EMBL/GenBank/DDBJ databases">
        <title>Draft genome sequence of Thermodesulfatator sp. S606.</title>
        <authorList>
            <person name="Lai Q."/>
            <person name="Cao J."/>
            <person name="Dupont S."/>
            <person name="Shao Z."/>
            <person name="Jebbar M."/>
            <person name="Alain K."/>
        </authorList>
    </citation>
    <scope>NUCLEOTIDE SEQUENCE [LARGE SCALE GENOMIC DNA]</scope>
    <source>
        <strain evidence="7 8">S606</strain>
    </source>
</reference>
<keyword evidence="2" id="KW-1003">Cell membrane</keyword>
<comment type="caution">
    <text evidence="7">The sequence shown here is derived from an EMBL/GenBank/DDBJ whole genome shotgun (WGS) entry which is preliminary data.</text>
</comment>
<evidence type="ECO:0000256" key="2">
    <source>
        <dbReference type="ARBA" id="ARBA00022475"/>
    </source>
</evidence>
<accession>A0A177E4V9</accession>
<dbReference type="GO" id="GO:0016020">
    <property type="term" value="C:membrane"/>
    <property type="evidence" value="ECO:0007669"/>
    <property type="project" value="UniProtKB-SubCell"/>
</dbReference>
<sequence>MKKLDFKAYIAIARPDHWFKNGFMVLGILLAFFIEPHLIKTSWYLKVLLGVIVACLVASSNYVINEILDAPKDALHPTKKNRPIPSGRVYLPLAYAEWLMLAVIGLAIAYKVNLAFFLSALWLWVMGFFYNVPPFRTKDIPYLDVLTEAINNPIRLFLGWFVLIPNKIPPLSLVIAYWMAGAFFMAAKRFAEYRMINDPETAAKYRKSFAHYTEERLLISIFYYAIFCAFFLGIFIVRYHLELLLCVPLLAGFFAYYLKIAFQEDSPVQRPEHLYRETGLMFYLGLCFTAFVFLLFVKIPVLYKLFKIIPYNITPLWEF</sequence>
<keyword evidence="8" id="KW-1185">Reference proteome</keyword>
<dbReference type="Proteomes" id="UP000076964">
    <property type="component" value="Unassembled WGS sequence"/>
</dbReference>
<feature type="transmembrane region" description="Helical" evidence="6">
    <location>
        <begin position="282"/>
        <end position="303"/>
    </location>
</feature>
<evidence type="ECO:0000313" key="7">
    <source>
        <dbReference type="EMBL" id="OAG26994.1"/>
    </source>
</evidence>
<evidence type="ECO:0000256" key="6">
    <source>
        <dbReference type="SAM" id="Phobius"/>
    </source>
</evidence>
<dbReference type="RefSeq" id="WP_068543174.1">
    <property type="nucleotide sequence ID" value="NZ_LSFI01000045.1"/>
</dbReference>
<evidence type="ECO:0000313" key="8">
    <source>
        <dbReference type="Proteomes" id="UP000076964"/>
    </source>
</evidence>
<keyword evidence="5 6" id="KW-0472">Membrane</keyword>
<evidence type="ECO:0000256" key="3">
    <source>
        <dbReference type="ARBA" id="ARBA00022692"/>
    </source>
</evidence>
<dbReference type="EMBL" id="LSFI01000045">
    <property type="protein sequence ID" value="OAG26994.1"/>
    <property type="molecule type" value="Genomic_DNA"/>
</dbReference>
<feature type="transmembrane region" description="Helical" evidence="6">
    <location>
        <begin position="243"/>
        <end position="262"/>
    </location>
</feature>
<organism evidence="7 8">
    <name type="scientific">Thermodesulfatator autotrophicus</name>
    <dbReference type="NCBI Taxonomy" id="1795632"/>
    <lineage>
        <taxon>Bacteria</taxon>
        <taxon>Pseudomonadati</taxon>
        <taxon>Thermodesulfobacteriota</taxon>
        <taxon>Thermodesulfobacteria</taxon>
        <taxon>Thermodesulfobacteriales</taxon>
        <taxon>Thermodesulfatatoraceae</taxon>
        <taxon>Thermodesulfatator</taxon>
    </lineage>
</organism>
<gene>
    <name evidence="7" type="ORF">TH606_09200</name>
</gene>
<keyword evidence="7" id="KW-0808">Transferase</keyword>
<comment type="subcellular location">
    <subcellularLocation>
        <location evidence="1">Membrane</location>
        <topology evidence="1">Multi-pass membrane protein</topology>
    </subcellularLocation>
</comment>
<feature type="transmembrane region" description="Helical" evidence="6">
    <location>
        <begin position="89"/>
        <end position="108"/>
    </location>
</feature>
<evidence type="ECO:0000256" key="5">
    <source>
        <dbReference type="ARBA" id="ARBA00023136"/>
    </source>
</evidence>
<proteinExistence type="predicted"/>
<evidence type="ECO:0000256" key="4">
    <source>
        <dbReference type="ARBA" id="ARBA00022989"/>
    </source>
</evidence>
<name>A0A177E4V9_9BACT</name>
<keyword evidence="4 6" id="KW-1133">Transmembrane helix</keyword>
<feature type="transmembrane region" description="Helical" evidence="6">
    <location>
        <begin position="21"/>
        <end position="39"/>
    </location>
</feature>
<dbReference type="AlphaFoldDB" id="A0A177E4V9"/>
<dbReference type="Gene3D" id="1.10.357.140">
    <property type="entry name" value="UbiA prenyltransferase"/>
    <property type="match status" value="1"/>
</dbReference>
<dbReference type="OrthoDB" id="9803632at2"/>
<dbReference type="GO" id="GO:0016765">
    <property type="term" value="F:transferase activity, transferring alkyl or aryl (other than methyl) groups"/>
    <property type="evidence" value="ECO:0007669"/>
    <property type="project" value="InterPro"/>
</dbReference>
<dbReference type="Pfam" id="PF01040">
    <property type="entry name" value="UbiA"/>
    <property type="match status" value="1"/>
</dbReference>
<feature type="transmembrane region" description="Helical" evidence="6">
    <location>
        <begin position="114"/>
        <end position="132"/>
    </location>
</feature>
<dbReference type="CDD" id="cd13963">
    <property type="entry name" value="PT_UbiA_2"/>
    <property type="match status" value="1"/>
</dbReference>
<feature type="transmembrane region" description="Helical" evidence="6">
    <location>
        <begin position="217"/>
        <end position="236"/>
    </location>
</feature>
<evidence type="ECO:0000256" key="1">
    <source>
        <dbReference type="ARBA" id="ARBA00004141"/>
    </source>
</evidence>